<dbReference type="InterPro" id="IPR051311">
    <property type="entry name" value="DedA_domain"/>
</dbReference>
<evidence type="ECO:0000256" key="5">
    <source>
        <dbReference type="ARBA" id="ARBA00022989"/>
    </source>
</evidence>
<keyword evidence="3" id="KW-1003">Cell membrane</keyword>
<feature type="domain" description="VTT" evidence="8">
    <location>
        <begin position="30"/>
        <end position="149"/>
    </location>
</feature>
<dbReference type="PANTHER" id="PTHR42709:SF6">
    <property type="entry name" value="UNDECAPRENYL PHOSPHATE TRANSPORTER A"/>
    <property type="match status" value="1"/>
</dbReference>
<feature type="transmembrane region" description="Helical" evidence="7">
    <location>
        <begin position="12"/>
        <end position="43"/>
    </location>
</feature>
<dbReference type="EMBL" id="CP022437">
    <property type="protein sequence ID" value="ASN07102.1"/>
    <property type="molecule type" value="Genomic_DNA"/>
</dbReference>
<reference evidence="9 10" key="1">
    <citation type="journal article" date="2003" name="Int. J. Syst. Evol. Microbiol.">
        <title>Virgibacillus carmonensis sp. nov., Virgibacillus necropolis sp. nov. and Virgibacillus picturae sp. nov., three novel species isolated from deteriorated mural paintings, transfer of the species of the genus salibacillus to Virgibacillus, as Virgibacillus marismortui comb. nov. and Virgibacillus salexigens comb. nov., and emended description of the genus Virgibacillus.</title>
        <authorList>
            <person name="Heyrman J."/>
            <person name="Logan N.A."/>
            <person name="Busse H.J."/>
            <person name="Balcaen A."/>
            <person name="Lebbe L."/>
            <person name="Rodriguez-Diaz M."/>
            <person name="Swings J."/>
            <person name="De Vos P."/>
        </authorList>
    </citation>
    <scope>NUCLEOTIDE SEQUENCE [LARGE SCALE GENOMIC DNA]</scope>
    <source>
        <strain evidence="9 10">LMG 19488</strain>
    </source>
</reference>
<proteinExistence type="inferred from homology"/>
<evidence type="ECO:0000259" key="8">
    <source>
        <dbReference type="Pfam" id="PF09335"/>
    </source>
</evidence>
<feature type="transmembrane region" description="Helical" evidence="7">
    <location>
        <begin position="50"/>
        <end position="71"/>
    </location>
</feature>
<feature type="transmembrane region" description="Helical" evidence="7">
    <location>
        <begin position="129"/>
        <end position="151"/>
    </location>
</feature>
<keyword evidence="6 7" id="KW-0472">Membrane</keyword>
<protein>
    <recommendedName>
        <fullName evidence="8">VTT domain-containing protein</fullName>
    </recommendedName>
</protein>
<evidence type="ECO:0000313" key="9">
    <source>
        <dbReference type="EMBL" id="ASN07102.1"/>
    </source>
</evidence>
<dbReference type="InterPro" id="IPR032816">
    <property type="entry name" value="VTT_dom"/>
</dbReference>
<comment type="similarity">
    <text evidence="2">Belongs to the DedA family.</text>
</comment>
<keyword evidence="4 7" id="KW-0812">Transmembrane</keyword>
<evidence type="ECO:0000256" key="1">
    <source>
        <dbReference type="ARBA" id="ARBA00004651"/>
    </source>
</evidence>
<dbReference type="AlphaFoldDB" id="A0A221MHL6"/>
<feature type="transmembrane region" description="Helical" evidence="7">
    <location>
        <begin position="163"/>
        <end position="181"/>
    </location>
</feature>
<dbReference type="PANTHER" id="PTHR42709">
    <property type="entry name" value="ALKALINE PHOSPHATASE LIKE PROTEIN"/>
    <property type="match status" value="1"/>
</dbReference>
<dbReference type="Pfam" id="PF09335">
    <property type="entry name" value="VTT_dom"/>
    <property type="match status" value="1"/>
</dbReference>
<evidence type="ECO:0000256" key="3">
    <source>
        <dbReference type="ARBA" id="ARBA00022475"/>
    </source>
</evidence>
<dbReference type="Proteomes" id="UP000204391">
    <property type="component" value="Chromosome"/>
</dbReference>
<evidence type="ECO:0000256" key="2">
    <source>
        <dbReference type="ARBA" id="ARBA00010792"/>
    </source>
</evidence>
<name>A0A221MHL6_9BACI</name>
<comment type="subcellular location">
    <subcellularLocation>
        <location evidence="1">Cell membrane</location>
        <topology evidence="1">Multi-pass membrane protein</topology>
    </subcellularLocation>
</comment>
<keyword evidence="10" id="KW-1185">Reference proteome</keyword>
<dbReference type="GO" id="GO:0005886">
    <property type="term" value="C:plasma membrane"/>
    <property type="evidence" value="ECO:0007669"/>
    <property type="project" value="UniProtKB-SubCell"/>
</dbReference>
<dbReference type="RefSeq" id="WP_089534096.1">
    <property type="nucleotide sequence ID" value="NZ_CP022437.1"/>
</dbReference>
<gene>
    <name evidence="9" type="ORF">CFK40_19915</name>
</gene>
<evidence type="ECO:0000256" key="7">
    <source>
        <dbReference type="SAM" id="Phobius"/>
    </source>
</evidence>
<evidence type="ECO:0000256" key="4">
    <source>
        <dbReference type="ARBA" id="ARBA00022692"/>
    </source>
</evidence>
<sequence length="197" mass="22075">MLEVVVDVIKEYGIWGLLASLAIEASSLPFPGGLVTLVFGFILNLTIVEVILYGLLASGVYTGFSLIPYYIGYKLEDKLKEKTSRKKIEKAQSWFKKFGVWSIAFARPLGLGNYISYVAGVSKINKWTFLSLTLLGILPWTVGVLWLGSVGNLKTVKSFMEEFQLYGIIALVVGIIIYIIYRKNKKQRSKAQTKAYE</sequence>
<keyword evidence="5 7" id="KW-1133">Transmembrane helix</keyword>
<dbReference type="OrthoDB" id="9813426at2"/>
<evidence type="ECO:0000256" key="6">
    <source>
        <dbReference type="ARBA" id="ARBA00023136"/>
    </source>
</evidence>
<accession>A0A221MHL6</accession>
<dbReference type="KEGG" id="vne:CFK40_19915"/>
<evidence type="ECO:0000313" key="10">
    <source>
        <dbReference type="Proteomes" id="UP000204391"/>
    </source>
</evidence>
<organism evidence="9 10">
    <name type="scientific">Virgibacillus necropolis</name>
    <dbReference type="NCBI Taxonomy" id="163877"/>
    <lineage>
        <taxon>Bacteria</taxon>
        <taxon>Bacillati</taxon>
        <taxon>Bacillota</taxon>
        <taxon>Bacilli</taxon>
        <taxon>Bacillales</taxon>
        <taxon>Bacillaceae</taxon>
        <taxon>Virgibacillus</taxon>
    </lineage>
</organism>